<dbReference type="EMBL" id="JBFARM010000011">
    <property type="protein sequence ID" value="MEV4290457.1"/>
    <property type="molecule type" value="Genomic_DNA"/>
</dbReference>
<name>A0ABV3HD70_9ACTN</name>
<evidence type="ECO:0000259" key="1">
    <source>
        <dbReference type="Pfam" id="PF01814"/>
    </source>
</evidence>
<comment type="caution">
    <text evidence="2">The sequence shown here is derived from an EMBL/GenBank/DDBJ whole genome shotgun (WGS) entry which is preliminary data.</text>
</comment>
<dbReference type="Pfam" id="PF01814">
    <property type="entry name" value="Hemerythrin"/>
    <property type="match status" value="1"/>
</dbReference>
<accession>A0ABV3HD70</accession>
<proteinExistence type="predicted"/>
<evidence type="ECO:0000313" key="3">
    <source>
        <dbReference type="Proteomes" id="UP001552427"/>
    </source>
</evidence>
<gene>
    <name evidence="2" type="ORF">AB0K40_33545</name>
</gene>
<keyword evidence="3" id="KW-1185">Reference proteome</keyword>
<protein>
    <submittedName>
        <fullName evidence="2">Hemerythrin domain-containing protein</fullName>
    </submittedName>
</protein>
<evidence type="ECO:0000313" key="2">
    <source>
        <dbReference type="EMBL" id="MEV4290457.1"/>
    </source>
</evidence>
<dbReference type="Proteomes" id="UP001552427">
    <property type="component" value="Unassembled WGS sequence"/>
</dbReference>
<feature type="domain" description="Hemerythrin-like" evidence="1">
    <location>
        <begin position="16"/>
        <end position="137"/>
    </location>
</feature>
<sequence>MGEHDKHRLLAWHLELQAAHRRLHRALRLARESLQAGDTAAARADLLLHCKGFCAALDGHHVREDAGLFPQLSARHPSLRPTLAKLRQDHELIAELLRRFDHAITSGAAPDELALHLDGLSAIMHSHFRYEERELLGVLAALDLDADPHDLLGPL</sequence>
<reference evidence="2 3" key="1">
    <citation type="submission" date="2024-06" db="EMBL/GenBank/DDBJ databases">
        <title>The Natural Products Discovery Center: Release of the First 8490 Sequenced Strains for Exploring Actinobacteria Biosynthetic Diversity.</title>
        <authorList>
            <person name="Kalkreuter E."/>
            <person name="Kautsar S.A."/>
            <person name="Yang D."/>
            <person name="Bader C.D."/>
            <person name="Teijaro C.N."/>
            <person name="Fluegel L."/>
            <person name="Davis C.M."/>
            <person name="Simpson J.R."/>
            <person name="Lauterbach L."/>
            <person name="Steele A.D."/>
            <person name="Gui C."/>
            <person name="Meng S."/>
            <person name="Li G."/>
            <person name="Viehrig K."/>
            <person name="Ye F."/>
            <person name="Su P."/>
            <person name="Kiefer A.F."/>
            <person name="Nichols A."/>
            <person name="Cepeda A.J."/>
            <person name="Yan W."/>
            <person name="Fan B."/>
            <person name="Jiang Y."/>
            <person name="Adhikari A."/>
            <person name="Zheng C.-J."/>
            <person name="Schuster L."/>
            <person name="Cowan T.M."/>
            <person name="Smanski M.J."/>
            <person name="Chevrette M.G."/>
            <person name="De Carvalho L.P.S."/>
            <person name="Shen B."/>
        </authorList>
    </citation>
    <scope>NUCLEOTIDE SEQUENCE [LARGE SCALE GENOMIC DNA]</scope>
    <source>
        <strain evidence="2 3">NPDC049574</strain>
    </source>
</reference>
<dbReference type="RefSeq" id="WP_364457434.1">
    <property type="nucleotide sequence ID" value="NZ_JBFARM010000011.1"/>
</dbReference>
<organism evidence="2 3">
    <name type="scientific">Nonomuraea bangladeshensis</name>
    <dbReference type="NCBI Taxonomy" id="404385"/>
    <lineage>
        <taxon>Bacteria</taxon>
        <taxon>Bacillati</taxon>
        <taxon>Actinomycetota</taxon>
        <taxon>Actinomycetes</taxon>
        <taxon>Streptosporangiales</taxon>
        <taxon>Streptosporangiaceae</taxon>
        <taxon>Nonomuraea</taxon>
    </lineage>
</organism>
<dbReference type="Gene3D" id="1.20.120.520">
    <property type="entry name" value="nmb1532 protein domain like"/>
    <property type="match status" value="1"/>
</dbReference>
<dbReference type="InterPro" id="IPR012312">
    <property type="entry name" value="Hemerythrin-like"/>
</dbReference>